<evidence type="ECO:0000256" key="2">
    <source>
        <dbReference type="SAM" id="Phobius"/>
    </source>
</evidence>
<dbReference type="Gene3D" id="1.25.40.10">
    <property type="entry name" value="Tetratricopeptide repeat domain"/>
    <property type="match status" value="2"/>
</dbReference>
<evidence type="ECO:0000313" key="4">
    <source>
        <dbReference type="EMBL" id="BCB79464.1"/>
    </source>
</evidence>
<feature type="transmembrane region" description="Helical" evidence="2">
    <location>
        <begin position="40"/>
        <end position="61"/>
    </location>
</feature>
<gene>
    <name evidence="4" type="ORF">Pflav_058740</name>
</gene>
<dbReference type="Gene3D" id="3.40.50.300">
    <property type="entry name" value="P-loop containing nucleotide triphosphate hydrolases"/>
    <property type="match status" value="1"/>
</dbReference>
<organism evidence="4 5">
    <name type="scientific">Phytohabitans flavus</name>
    <dbReference type="NCBI Taxonomy" id="1076124"/>
    <lineage>
        <taxon>Bacteria</taxon>
        <taxon>Bacillati</taxon>
        <taxon>Actinomycetota</taxon>
        <taxon>Actinomycetes</taxon>
        <taxon>Micromonosporales</taxon>
        <taxon>Micromonosporaceae</taxon>
    </lineage>
</organism>
<feature type="domain" description="NB-ARC" evidence="3">
    <location>
        <begin position="102"/>
        <end position="228"/>
    </location>
</feature>
<evidence type="ECO:0000256" key="1">
    <source>
        <dbReference type="SAM" id="MobiDB-lite"/>
    </source>
</evidence>
<dbReference type="RefSeq" id="WP_173039432.1">
    <property type="nucleotide sequence ID" value="NZ_AP022870.1"/>
</dbReference>
<protein>
    <recommendedName>
        <fullName evidence="3">NB-ARC domain-containing protein</fullName>
    </recommendedName>
</protein>
<feature type="compositionally biased region" description="Basic and acidic residues" evidence="1">
    <location>
        <begin position="757"/>
        <end position="771"/>
    </location>
</feature>
<dbReference type="SMART" id="SM00028">
    <property type="entry name" value="TPR"/>
    <property type="match status" value="4"/>
</dbReference>
<keyword evidence="2" id="KW-0812">Transmembrane</keyword>
<dbReference type="Pfam" id="PF00931">
    <property type="entry name" value="NB-ARC"/>
    <property type="match status" value="1"/>
</dbReference>
<dbReference type="InterPro" id="IPR019734">
    <property type="entry name" value="TPR_rpt"/>
</dbReference>
<dbReference type="PANTHER" id="PTHR47691:SF3">
    <property type="entry name" value="HTH-TYPE TRANSCRIPTIONAL REGULATOR RV0890C-RELATED"/>
    <property type="match status" value="1"/>
</dbReference>
<reference evidence="4 5" key="2">
    <citation type="submission" date="2020-03" db="EMBL/GenBank/DDBJ databases">
        <authorList>
            <person name="Ichikawa N."/>
            <person name="Kimura A."/>
            <person name="Kitahashi Y."/>
            <person name="Uohara A."/>
        </authorList>
    </citation>
    <scope>NUCLEOTIDE SEQUENCE [LARGE SCALE GENOMIC DNA]</scope>
    <source>
        <strain evidence="4 5">NBRC 107702</strain>
    </source>
</reference>
<feature type="region of interest" description="Disordered" evidence="1">
    <location>
        <begin position="751"/>
        <end position="771"/>
    </location>
</feature>
<keyword evidence="5" id="KW-1185">Reference proteome</keyword>
<evidence type="ECO:0000259" key="3">
    <source>
        <dbReference type="Pfam" id="PF00931"/>
    </source>
</evidence>
<keyword evidence="2" id="KW-1133">Transmembrane helix</keyword>
<dbReference type="GO" id="GO:0043531">
    <property type="term" value="F:ADP binding"/>
    <property type="evidence" value="ECO:0007669"/>
    <property type="project" value="InterPro"/>
</dbReference>
<reference evidence="4 5" key="1">
    <citation type="submission" date="2020-03" db="EMBL/GenBank/DDBJ databases">
        <title>Whole genome shotgun sequence of Phytohabitans flavus NBRC 107702.</title>
        <authorList>
            <person name="Komaki H."/>
            <person name="Tamura T."/>
        </authorList>
    </citation>
    <scope>NUCLEOTIDE SEQUENCE [LARGE SCALE GENOMIC DNA]</scope>
    <source>
        <strain evidence="4 5">NBRC 107702</strain>
    </source>
</reference>
<dbReference type="EMBL" id="AP022870">
    <property type="protein sequence ID" value="BCB79464.1"/>
    <property type="molecule type" value="Genomic_DNA"/>
</dbReference>
<dbReference type="InterPro" id="IPR002182">
    <property type="entry name" value="NB-ARC"/>
</dbReference>
<dbReference type="SUPFAM" id="SSF48452">
    <property type="entry name" value="TPR-like"/>
    <property type="match status" value="2"/>
</dbReference>
<dbReference type="PANTHER" id="PTHR47691">
    <property type="entry name" value="REGULATOR-RELATED"/>
    <property type="match status" value="1"/>
</dbReference>
<evidence type="ECO:0000313" key="5">
    <source>
        <dbReference type="Proteomes" id="UP000502508"/>
    </source>
</evidence>
<dbReference type="Proteomes" id="UP000502508">
    <property type="component" value="Chromosome"/>
</dbReference>
<keyword evidence="2" id="KW-0472">Membrane</keyword>
<accession>A0A6F8Y036</accession>
<dbReference type="InterPro" id="IPR027417">
    <property type="entry name" value="P-loop_NTPase"/>
</dbReference>
<dbReference type="KEGG" id="pfla:Pflav_058740"/>
<proteinExistence type="predicted"/>
<dbReference type="AlphaFoldDB" id="A0A6F8Y036"/>
<feature type="transmembrane region" description="Helical" evidence="2">
    <location>
        <begin position="7"/>
        <end position="28"/>
    </location>
</feature>
<dbReference type="PRINTS" id="PR00364">
    <property type="entry name" value="DISEASERSIST"/>
</dbReference>
<name>A0A6F8Y036_9ACTN</name>
<dbReference type="CDD" id="cd02019">
    <property type="entry name" value="NK"/>
    <property type="match status" value="1"/>
</dbReference>
<sequence length="771" mass="83213">MREGRPIVLIAVTSGLLSVMLAVAVNVATGGSLPGPLSGVSWLAWPAIALLGAIAVGLAILQQSPGPGPRPVPRQVPRELPAAVTAFAGKSDLAAVNRVLAAGCRVLAIAGPPGAGKSTLALHVAHERRHLFADGELYATLRGAGPDPVPPEEVLTRFLDRLGVPEDERRGGVDDLAARYRSAVADRRLLIVLDNARDAAQVLPLLPGGAGCLVIITSRRLIANLPHAVSHPLGGLDDADARDLFVHAASDARVDDDPEGVARIVELCGGLPLAVRIAAARLKARPAWSLGDLATRLADERRRLNELEHEDLAVRSSFEASYRELSEVDRQVFRRAGAHPGRVFGPAAAAALARRDEPTTERALERLVDVHLVESPAPDRYQLHDLLRLFATERLSIEEPQYTPAPYLDWLAAHAAAEERENIVAGVRHAVAIGAYEAAWTIVGTVHPLLTDSADHPDRLALWREAAVAAAELGDEARRARALRWVSSAYRDAGEVTRALEPAAEAVAIAERLGDGAAEAEAFTVYGECLRDLSRFDEARVALERAVDLFVELDDVDEEVGARIALGTLFNSLWQPELAAPVLERARELMQAAQDHRRPWTLLGLSTAYRFTGRRAEAVTLNAEALELARGGKDRFAYGHGLIERGWLAVDERRYDDAVQDMRAALGLFEEIRHGIGVGLAYQAMGEVAATAGRPADAIAACDAAIDQFERLRDRVRNGRARLLRAQALADLGREAEARGEWRAAEALIGDTPLPDAPRRRESLQERLEGF</sequence>
<dbReference type="SUPFAM" id="SSF52540">
    <property type="entry name" value="P-loop containing nucleoside triphosphate hydrolases"/>
    <property type="match status" value="1"/>
</dbReference>
<dbReference type="InterPro" id="IPR011990">
    <property type="entry name" value="TPR-like_helical_dom_sf"/>
</dbReference>